<comment type="caution">
    <text evidence="1">The sequence shown here is derived from an EMBL/GenBank/DDBJ whole genome shotgun (WGS) entry which is preliminary data.</text>
</comment>
<dbReference type="AlphaFoldDB" id="A0A0R1ZIH9"/>
<dbReference type="Proteomes" id="UP000051679">
    <property type="component" value="Unassembled WGS sequence"/>
</dbReference>
<accession>A0A0R1ZIH9</accession>
<name>A0A0R1ZIH9_9LACO</name>
<dbReference type="STRING" id="1291052.FC18_GL000457"/>
<keyword evidence="2" id="KW-1185">Reference proteome</keyword>
<evidence type="ECO:0008006" key="3">
    <source>
        <dbReference type="Google" id="ProtNLM"/>
    </source>
</evidence>
<sequence length="78" mass="8739">MELEEIFMDNQQQKQQPCPFCGGTEFVVGKQDGQAQVMNAGKKLTFTGVSLMHIICTNCGTVVQSFTPELDKIRRWGN</sequence>
<protein>
    <recommendedName>
        <fullName evidence="3">Transcription initiation factor TFIIIB</fullName>
    </recommendedName>
</protein>
<dbReference type="Pfam" id="PF14354">
    <property type="entry name" value="Lar_restr_allev"/>
    <property type="match status" value="1"/>
</dbReference>
<organism evidence="1 2">
    <name type="scientific">Lacticaseibacillus sharpeae JCM 1186 = DSM 20505</name>
    <dbReference type="NCBI Taxonomy" id="1291052"/>
    <lineage>
        <taxon>Bacteria</taxon>
        <taxon>Bacillati</taxon>
        <taxon>Bacillota</taxon>
        <taxon>Bacilli</taxon>
        <taxon>Lactobacillales</taxon>
        <taxon>Lactobacillaceae</taxon>
        <taxon>Lacticaseibacillus</taxon>
    </lineage>
</organism>
<evidence type="ECO:0000313" key="2">
    <source>
        <dbReference type="Proteomes" id="UP000051679"/>
    </source>
</evidence>
<dbReference type="EMBL" id="AYYO01000056">
    <property type="protein sequence ID" value="KRM54239.1"/>
    <property type="molecule type" value="Genomic_DNA"/>
</dbReference>
<reference evidence="1 2" key="1">
    <citation type="journal article" date="2015" name="Genome Announc.">
        <title>Expanding the biotechnology potential of lactobacilli through comparative genomics of 213 strains and associated genera.</title>
        <authorList>
            <person name="Sun Z."/>
            <person name="Harris H.M."/>
            <person name="McCann A."/>
            <person name="Guo C."/>
            <person name="Argimon S."/>
            <person name="Zhang W."/>
            <person name="Yang X."/>
            <person name="Jeffery I.B."/>
            <person name="Cooney J.C."/>
            <person name="Kagawa T.F."/>
            <person name="Liu W."/>
            <person name="Song Y."/>
            <person name="Salvetti E."/>
            <person name="Wrobel A."/>
            <person name="Rasinkangas P."/>
            <person name="Parkhill J."/>
            <person name="Rea M.C."/>
            <person name="O'Sullivan O."/>
            <person name="Ritari J."/>
            <person name="Douillard F.P."/>
            <person name="Paul Ross R."/>
            <person name="Yang R."/>
            <person name="Briner A.E."/>
            <person name="Felis G.E."/>
            <person name="de Vos W.M."/>
            <person name="Barrangou R."/>
            <person name="Klaenhammer T.R."/>
            <person name="Caufield P.W."/>
            <person name="Cui Y."/>
            <person name="Zhang H."/>
            <person name="O'Toole P.W."/>
        </authorList>
    </citation>
    <scope>NUCLEOTIDE SEQUENCE [LARGE SCALE GENOMIC DNA]</scope>
    <source>
        <strain evidence="1 2">DSM 20505</strain>
    </source>
</reference>
<evidence type="ECO:0000313" key="1">
    <source>
        <dbReference type="EMBL" id="KRM54239.1"/>
    </source>
</evidence>
<dbReference type="PATRIC" id="fig|1291052.5.peg.468"/>
<proteinExistence type="predicted"/>
<gene>
    <name evidence="1" type="ORF">FC18_GL000457</name>
</gene>